<comment type="subcellular location">
    <subcellularLocation>
        <location evidence="1">Nucleus</location>
    </subcellularLocation>
</comment>
<keyword evidence="5" id="KW-0539">Nucleus</keyword>
<dbReference type="SMART" id="SM00249">
    <property type="entry name" value="PHD"/>
    <property type="match status" value="1"/>
</dbReference>
<feature type="transmembrane region" description="Helical" evidence="7">
    <location>
        <begin position="138"/>
        <end position="158"/>
    </location>
</feature>
<keyword evidence="7" id="KW-0472">Membrane</keyword>
<dbReference type="PANTHER" id="PTHR46174">
    <property type="entry name" value="CXXC-TYPE ZINC FINGER PROTEIN 1"/>
    <property type="match status" value="1"/>
</dbReference>
<dbReference type="InterPro" id="IPR001965">
    <property type="entry name" value="Znf_PHD"/>
</dbReference>
<dbReference type="InterPro" id="IPR013083">
    <property type="entry name" value="Znf_RING/FYVE/PHD"/>
</dbReference>
<dbReference type="EMBL" id="ML769503">
    <property type="protein sequence ID" value="KAE9397075.1"/>
    <property type="molecule type" value="Genomic_DNA"/>
</dbReference>
<evidence type="ECO:0000313" key="10">
    <source>
        <dbReference type="Proteomes" id="UP000799118"/>
    </source>
</evidence>
<feature type="domain" description="Zinc finger PHD-type" evidence="8">
    <location>
        <begin position="81"/>
        <end position="127"/>
    </location>
</feature>
<evidence type="ECO:0000256" key="5">
    <source>
        <dbReference type="ARBA" id="ARBA00023242"/>
    </source>
</evidence>
<protein>
    <recommendedName>
        <fullName evidence="8">Zinc finger PHD-type domain-containing protein</fullName>
    </recommendedName>
</protein>
<evidence type="ECO:0000256" key="4">
    <source>
        <dbReference type="ARBA" id="ARBA00022833"/>
    </source>
</evidence>
<dbReference type="SUPFAM" id="SSF57903">
    <property type="entry name" value="FYVE/PHD zinc finger"/>
    <property type="match status" value="1"/>
</dbReference>
<dbReference type="Proteomes" id="UP000799118">
    <property type="component" value="Unassembled WGS sequence"/>
</dbReference>
<reference evidence="9" key="1">
    <citation type="journal article" date="2019" name="Environ. Microbiol.">
        <title>Fungal ecological strategies reflected in gene transcription - a case study of two litter decomposers.</title>
        <authorList>
            <person name="Barbi F."/>
            <person name="Kohler A."/>
            <person name="Barry K."/>
            <person name="Baskaran P."/>
            <person name="Daum C."/>
            <person name="Fauchery L."/>
            <person name="Ihrmark K."/>
            <person name="Kuo A."/>
            <person name="LaButti K."/>
            <person name="Lipzen A."/>
            <person name="Morin E."/>
            <person name="Grigoriev I.V."/>
            <person name="Henrissat B."/>
            <person name="Lindahl B."/>
            <person name="Martin F."/>
        </authorList>
    </citation>
    <scope>NUCLEOTIDE SEQUENCE</scope>
    <source>
        <strain evidence="9">JB14</strain>
    </source>
</reference>
<dbReference type="Pfam" id="PF00628">
    <property type="entry name" value="PHD"/>
    <property type="match status" value="1"/>
</dbReference>
<dbReference type="Gene3D" id="3.30.40.10">
    <property type="entry name" value="Zinc/RING finger domain, C3HC4 (zinc finger)"/>
    <property type="match status" value="1"/>
</dbReference>
<dbReference type="GO" id="GO:0008270">
    <property type="term" value="F:zinc ion binding"/>
    <property type="evidence" value="ECO:0007669"/>
    <property type="project" value="UniProtKB-KW"/>
</dbReference>
<evidence type="ECO:0000256" key="6">
    <source>
        <dbReference type="SAM" id="MobiDB-lite"/>
    </source>
</evidence>
<dbReference type="AlphaFoldDB" id="A0A6A4HJM2"/>
<dbReference type="InterPro" id="IPR037869">
    <property type="entry name" value="Spp1/CFP1"/>
</dbReference>
<feature type="compositionally biased region" description="Polar residues" evidence="6">
    <location>
        <begin position="27"/>
        <end position="39"/>
    </location>
</feature>
<dbReference type="InterPro" id="IPR011011">
    <property type="entry name" value="Znf_FYVE_PHD"/>
</dbReference>
<dbReference type="GO" id="GO:0045893">
    <property type="term" value="P:positive regulation of DNA-templated transcription"/>
    <property type="evidence" value="ECO:0007669"/>
    <property type="project" value="TreeGrafter"/>
</dbReference>
<evidence type="ECO:0000259" key="8">
    <source>
        <dbReference type="SMART" id="SM00249"/>
    </source>
</evidence>
<sequence length="200" mass="22087">MSTRTTRSKANSAQNLAAAASPAPPSKTVTKASKVNSKSQDLDVQAGKENNSVKVPAAGKSTAQVKGKARATSSTTSDQPFCTCKKGDDGTPMIHCTECKDWLHFSCVDLEEIDAEDIRLYVCPSCSQKTGLHSLSEYIYSFSPCIPFFAFSFLYPLCMYKSKYWLFYVVYRFISYREPTNLEYCTKSSISPADVVVATR</sequence>
<feature type="region of interest" description="Disordered" evidence="6">
    <location>
        <begin position="1"/>
        <end position="77"/>
    </location>
</feature>
<organism evidence="9 10">
    <name type="scientific">Gymnopus androsaceus JB14</name>
    <dbReference type="NCBI Taxonomy" id="1447944"/>
    <lineage>
        <taxon>Eukaryota</taxon>
        <taxon>Fungi</taxon>
        <taxon>Dikarya</taxon>
        <taxon>Basidiomycota</taxon>
        <taxon>Agaricomycotina</taxon>
        <taxon>Agaricomycetes</taxon>
        <taxon>Agaricomycetidae</taxon>
        <taxon>Agaricales</taxon>
        <taxon>Marasmiineae</taxon>
        <taxon>Omphalotaceae</taxon>
        <taxon>Gymnopus</taxon>
    </lineage>
</organism>
<gene>
    <name evidence="9" type="ORF">BT96DRAFT_823811</name>
</gene>
<accession>A0A6A4HJM2</accession>
<keyword evidence="3" id="KW-0863">Zinc-finger</keyword>
<dbReference type="OrthoDB" id="436852at2759"/>
<evidence type="ECO:0000256" key="1">
    <source>
        <dbReference type="ARBA" id="ARBA00004123"/>
    </source>
</evidence>
<keyword evidence="7" id="KW-1133">Transmembrane helix</keyword>
<feature type="compositionally biased region" description="Low complexity" evidence="6">
    <location>
        <begin position="10"/>
        <end position="21"/>
    </location>
</feature>
<dbReference type="PANTHER" id="PTHR46174:SF1">
    <property type="entry name" value="CXXC-TYPE ZINC FINGER PROTEIN 1"/>
    <property type="match status" value="1"/>
</dbReference>
<keyword evidence="7" id="KW-0812">Transmembrane</keyword>
<proteinExistence type="predicted"/>
<evidence type="ECO:0000256" key="7">
    <source>
        <dbReference type="SAM" id="Phobius"/>
    </source>
</evidence>
<keyword evidence="10" id="KW-1185">Reference proteome</keyword>
<evidence type="ECO:0000256" key="2">
    <source>
        <dbReference type="ARBA" id="ARBA00022723"/>
    </source>
</evidence>
<evidence type="ECO:0000313" key="9">
    <source>
        <dbReference type="EMBL" id="KAE9397075.1"/>
    </source>
</evidence>
<keyword evidence="2" id="KW-0479">Metal-binding</keyword>
<dbReference type="InterPro" id="IPR019787">
    <property type="entry name" value="Znf_PHD-finger"/>
</dbReference>
<evidence type="ECO:0000256" key="3">
    <source>
        <dbReference type="ARBA" id="ARBA00022771"/>
    </source>
</evidence>
<dbReference type="InterPro" id="IPR019786">
    <property type="entry name" value="Zinc_finger_PHD-type_CS"/>
</dbReference>
<name>A0A6A4HJM2_9AGAR</name>
<dbReference type="PROSITE" id="PS01359">
    <property type="entry name" value="ZF_PHD_1"/>
    <property type="match status" value="1"/>
</dbReference>
<dbReference type="GO" id="GO:0048188">
    <property type="term" value="C:Set1C/COMPASS complex"/>
    <property type="evidence" value="ECO:0007669"/>
    <property type="project" value="InterPro"/>
</dbReference>
<keyword evidence="4" id="KW-0862">Zinc</keyword>